<accession>A0A2M8G9I5</accession>
<evidence type="ECO:0000313" key="2">
    <source>
        <dbReference type="Proteomes" id="UP000229041"/>
    </source>
</evidence>
<dbReference type="AlphaFoldDB" id="A0A2M8G9I5"/>
<organism evidence="1 2">
    <name type="scientific">Candidatus Tagabacteria bacterium CG_4_8_14_3_um_filter_41_8</name>
    <dbReference type="NCBI Taxonomy" id="1975018"/>
    <lineage>
        <taxon>Bacteria</taxon>
        <taxon>Candidatus Tagaibacteriota</taxon>
    </lineage>
</organism>
<proteinExistence type="predicted"/>
<sequence length="705" mass="79454">MTEITSLNILEEKNVIDDHLLDIIGNDFKFDHAKGLAEWLKNSADAYIRADVPDSEQYAVFRFTDGKRNNASLECIDFVGMTETDIIKAFKRWGDPEAAKKGLQKRTYGGHGNGGKFYMRQMFDRSHFVTYWDGYLNIFGFSERRRYGFARGYKNKKMKPQEAIKLAEIDQIIFPPGIKQKILTGKTGFTVVKGSGPALMKNKVKVENIIGKFKNHPQSRRILARLNVSVIHNGNYIYDLLRPDEILPLPSFEEPRIISIPKKLSLQSGGEKITVELANPRFPQGRLILRTSEQALARGGKLGDLNRIDFIGEIGVIASYQIRELGVMTFPQAEFIYGECHCSILEDPDNDCARNDRTKLVDNETTRTLLRWIAERIEELAGEIISQEQRERSEQIKKLSSEYNEVLNRWKDRFMKKVFSEIFGGGPKVGTEGVSGLGRRHLEVPENGLAFTFVATKIPLNESWPLTLKAVVPDPIPIGTIISIVSDNPLIEPEENKITIKPEIIKLTEGGESVAVANVYVVGKRLGEKGKISARAGKYSTEMQLEVIEAKSGGGKKPKYPKVLLSSYDKDPLGIATEGTVHLSPRDPVVYQRPQDISEGIYWINTSSPLASSILKRERGGAESTRWRDYLFQRYVDIFVKEALHELQKKDPDNFRADVIDNQIMGELIRKVHAAAVIDLENLLFGDTYTPSNLTGEDKEGQENS</sequence>
<gene>
    <name evidence="1" type="ORF">CO014_00215</name>
</gene>
<protein>
    <submittedName>
        <fullName evidence="1">Uncharacterized protein</fullName>
    </submittedName>
</protein>
<dbReference type="EMBL" id="PFQR01000005">
    <property type="protein sequence ID" value="PJC70172.1"/>
    <property type="molecule type" value="Genomic_DNA"/>
</dbReference>
<dbReference type="Proteomes" id="UP000229041">
    <property type="component" value="Unassembled WGS sequence"/>
</dbReference>
<reference evidence="2" key="1">
    <citation type="submission" date="2017-09" db="EMBL/GenBank/DDBJ databases">
        <title>Depth-based differentiation of microbial function through sediment-hosted aquifers and enrichment of novel symbionts in the deep terrestrial subsurface.</title>
        <authorList>
            <person name="Probst A.J."/>
            <person name="Ladd B."/>
            <person name="Jarett J.K."/>
            <person name="Geller-Mcgrath D.E."/>
            <person name="Sieber C.M.K."/>
            <person name="Emerson J.B."/>
            <person name="Anantharaman K."/>
            <person name="Thomas B.C."/>
            <person name="Malmstrom R."/>
            <person name="Stieglmeier M."/>
            <person name="Klingl A."/>
            <person name="Woyke T."/>
            <person name="Ryan C.M."/>
            <person name="Banfield J.F."/>
        </authorList>
    </citation>
    <scope>NUCLEOTIDE SEQUENCE [LARGE SCALE GENOMIC DNA]</scope>
</reference>
<evidence type="ECO:0000313" key="1">
    <source>
        <dbReference type="EMBL" id="PJC70172.1"/>
    </source>
</evidence>
<comment type="caution">
    <text evidence="1">The sequence shown here is derived from an EMBL/GenBank/DDBJ whole genome shotgun (WGS) entry which is preliminary data.</text>
</comment>
<name>A0A2M8G9I5_9BACT</name>